<feature type="transmembrane region" description="Helical" evidence="9">
    <location>
        <begin position="241"/>
        <end position="261"/>
    </location>
</feature>
<comment type="caution">
    <text evidence="10">The sequence shown here is derived from an EMBL/GenBank/DDBJ whole genome shotgun (WGS) entry which is preliminary data.</text>
</comment>
<feature type="transmembrane region" description="Helical" evidence="9">
    <location>
        <begin position="281"/>
        <end position="307"/>
    </location>
</feature>
<feature type="transmembrane region" description="Helical" evidence="9">
    <location>
        <begin position="93"/>
        <end position="111"/>
    </location>
</feature>
<dbReference type="Pfam" id="PF01032">
    <property type="entry name" value="FecCD"/>
    <property type="match status" value="1"/>
</dbReference>
<keyword evidence="3" id="KW-0813">Transport</keyword>
<feature type="transmembrane region" description="Helical" evidence="9">
    <location>
        <begin position="123"/>
        <end position="143"/>
    </location>
</feature>
<evidence type="ECO:0000256" key="1">
    <source>
        <dbReference type="ARBA" id="ARBA00004651"/>
    </source>
</evidence>
<accession>A0ABS1B712</accession>
<dbReference type="InterPro" id="IPR000522">
    <property type="entry name" value="ABC_transptr_permease_BtuC"/>
</dbReference>
<evidence type="ECO:0000256" key="4">
    <source>
        <dbReference type="ARBA" id="ARBA00022475"/>
    </source>
</evidence>
<name>A0ABS1B712_9MICO</name>
<keyword evidence="5 9" id="KW-0812">Transmembrane</keyword>
<protein>
    <submittedName>
        <fullName evidence="10">Iron chelate uptake ABC transporter family permease subunit</fullName>
    </submittedName>
</protein>
<evidence type="ECO:0000256" key="5">
    <source>
        <dbReference type="ARBA" id="ARBA00022692"/>
    </source>
</evidence>
<gene>
    <name evidence="10" type="ORF">I8D64_03375</name>
</gene>
<evidence type="ECO:0000256" key="9">
    <source>
        <dbReference type="SAM" id="Phobius"/>
    </source>
</evidence>
<keyword evidence="7 9" id="KW-0472">Membrane</keyword>
<feature type="region of interest" description="Disordered" evidence="8">
    <location>
        <begin position="1"/>
        <end position="25"/>
    </location>
</feature>
<proteinExistence type="inferred from homology"/>
<sequence>MSTASASPDAPAGRSGSADPVARRRRDERRRDRIVLGALVFATLAIALLALYLGSSSVIFSDTPHGTLGGLLEALRGDGPRAMIVREWRLPRVVAGLAFGAALGASGAIFQTLTRNALGSPDVLGFSTGSYTGVLVATVLLGAGGLASSDSALAQAAASLGETGGALLGGIGAAILVYVLAYRDGIQGFRLIIVGIAIAATLSSVNTFLLLRAKEEVAMAASIWGAGSFDLMSWPALLPALAVLVLLTPAVIASVPVIHQLELGDDTAAMHGVRVERARRIVLLIAVALVAVCTAVAGPIAFIALSAPQVGRLLVRRPGIPILPAALVGALLLTSADVASQQLLPQTVPVGMVTVVLGGVYLVALLLAQSARSLRRRV</sequence>
<evidence type="ECO:0000256" key="8">
    <source>
        <dbReference type="SAM" id="MobiDB-lite"/>
    </source>
</evidence>
<evidence type="ECO:0000256" key="2">
    <source>
        <dbReference type="ARBA" id="ARBA00007935"/>
    </source>
</evidence>
<dbReference type="PANTHER" id="PTHR30472:SF24">
    <property type="entry name" value="FERRIC ENTEROBACTIN TRANSPORT SYSTEM PERMEASE PROTEIN FEPG"/>
    <property type="match status" value="1"/>
</dbReference>
<evidence type="ECO:0000313" key="11">
    <source>
        <dbReference type="Proteomes" id="UP000612352"/>
    </source>
</evidence>
<evidence type="ECO:0000313" key="10">
    <source>
        <dbReference type="EMBL" id="MBK0330436.1"/>
    </source>
</evidence>
<comment type="similarity">
    <text evidence="2">Belongs to the binding-protein-dependent transport system permease family. FecCD subfamily.</text>
</comment>
<dbReference type="Proteomes" id="UP000612352">
    <property type="component" value="Unassembled WGS sequence"/>
</dbReference>
<dbReference type="PANTHER" id="PTHR30472">
    <property type="entry name" value="FERRIC ENTEROBACTIN TRANSPORT SYSTEM PERMEASE PROTEIN"/>
    <property type="match status" value="1"/>
</dbReference>
<feature type="transmembrane region" description="Helical" evidence="9">
    <location>
        <begin position="34"/>
        <end position="54"/>
    </location>
</feature>
<evidence type="ECO:0000256" key="3">
    <source>
        <dbReference type="ARBA" id="ARBA00022448"/>
    </source>
</evidence>
<evidence type="ECO:0000256" key="6">
    <source>
        <dbReference type="ARBA" id="ARBA00022989"/>
    </source>
</evidence>
<keyword evidence="6 9" id="KW-1133">Transmembrane helix</keyword>
<organism evidence="10 11">
    <name type="scientific">Brachybacterium halotolerans</name>
    <dbReference type="NCBI Taxonomy" id="2795215"/>
    <lineage>
        <taxon>Bacteria</taxon>
        <taxon>Bacillati</taxon>
        <taxon>Actinomycetota</taxon>
        <taxon>Actinomycetes</taxon>
        <taxon>Micrococcales</taxon>
        <taxon>Dermabacteraceae</taxon>
        <taxon>Brachybacterium</taxon>
    </lineage>
</organism>
<feature type="transmembrane region" description="Helical" evidence="9">
    <location>
        <begin position="163"/>
        <end position="182"/>
    </location>
</feature>
<dbReference type="Gene3D" id="1.10.3470.10">
    <property type="entry name" value="ABC transporter involved in vitamin B12 uptake, BtuC"/>
    <property type="match status" value="1"/>
</dbReference>
<feature type="transmembrane region" description="Helical" evidence="9">
    <location>
        <begin position="348"/>
        <end position="368"/>
    </location>
</feature>
<dbReference type="InterPro" id="IPR037294">
    <property type="entry name" value="ABC_BtuC-like"/>
</dbReference>
<dbReference type="EMBL" id="JAEDAJ010000001">
    <property type="protein sequence ID" value="MBK0330436.1"/>
    <property type="molecule type" value="Genomic_DNA"/>
</dbReference>
<feature type="transmembrane region" description="Helical" evidence="9">
    <location>
        <begin position="189"/>
        <end position="211"/>
    </location>
</feature>
<dbReference type="SUPFAM" id="SSF81345">
    <property type="entry name" value="ABC transporter involved in vitamin B12 uptake, BtuC"/>
    <property type="match status" value="1"/>
</dbReference>
<keyword evidence="11" id="KW-1185">Reference proteome</keyword>
<dbReference type="CDD" id="cd06550">
    <property type="entry name" value="TM_ABC_iron-siderophores_like"/>
    <property type="match status" value="1"/>
</dbReference>
<reference evidence="10 11" key="1">
    <citation type="submission" date="2020-12" db="EMBL/GenBank/DDBJ databases">
        <title>Brachybacterium sp. MASK1Z-5, whole genome shotgun sequence.</title>
        <authorList>
            <person name="Tuo L."/>
        </authorList>
    </citation>
    <scope>NUCLEOTIDE SEQUENCE [LARGE SCALE GENOMIC DNA]</scope>
    <source>
        <strain evidence="10 11">MASK1Z-5</strain>
    </source>
</reference>
<comment type="subcellular location">
    <subcellularLocation>
        <location evidence="1">Cell membrane</location>
        <topology evidence="1">Multi-pass membrane protein</topology>
    </subcellularLocation>
</comment>
<evidence type="ECO:0000256" key="7">
    <source>
        <dbReference type="ARBA" id="ARBA00023136"/>
    </source>
</evidence>
<keyword evidence="4" id="KW-1003">Cell membrane</keyword>
<dbReference type="RefSeq" id="WP_200501049.1">
    <property type="nucleotide sequence ID" value="NZ_JAEDAJ010000001.1"/>
</dbReference>